<name>A0A183F1G2_9BILA</name>
<proteinExistence type="predicted"/>
<sequence>MIINVGHPHDEKLMEYFRSEKFEFGIIEQINFGGYAIFSKIGLKNYATAMAVNLIEVAADLYGVSSNPSYVPG</sequence>
<evidence type="ECO:0000313" key="3">
    <source>
        <dbReference type="WBParaSite" id="GPUH_0002708301-mRNA-1"/>
    </source>
</evidence>
<dbReference type="Proteomes" id="UP000271098">
    <property type="component" value="Unassembled WGS sequence"/>
</dbReference>
<reference evidence="1 2" key="2">
    <citation type="submission" date="2018-11" db="EMBL/GenBank/DDBJ databases">
        <authorList>
            <consortium name="Pathogen Informatics"/>
        </authorList>
    </citation>
    <scope>NUCLEOTIDE SEQUENCE [LARGE SCALE GENOMIC DNA]</scope>
</reference>
<protein>
    <submittedName>
        <fullName evidence="3">2-oxoglutarate oxidoreductase</fullName>
    </submittedName>
</protein>
<dbReference type="AlphaFoldDB" id="A0A183F1G2"/>
<dbReference type="WBParaSite" id="GPUH_0002708301-mRNA-1">
    <property type="protein sequence ID" value="GPUH_0002708301-mRNA-1"/>
    <property type="gene ID" value="GPUH_0002708301"/>
</dbReference>
<reference evidence="3" key="1">
    <citation type="submission" date="2016-06" db="UniProtKB">
        <authorList>
            <consortium name="WormBaseParasite"/>
        </authorList>
    </citation>
    <scope>IDENTIFICATION</scope>
</reference>
<dbReference type="EMBL" id="UYRT01117882">
    <property type="protein sequence ID" value="VDN49876.1"/>
    <property type="molecule type" value="Genomic_DNA"/>
</dbReference>
<evidence type="ECO:0000313" key="2">
    <source>
        <dbReference type="Proteomes" id="UP000271098"/>
    </source>
</evidence>
<accession>A0A183F1G2</accession>
<gene>
    <name evidence="1" type="ORF">GPUH_LOCUS27053</name>
</gene>
<keyword evidence="2" id="KW-1185">Reference proteome</keyword>
<evidence type="ECO:0000313" key="1">
    <source>
        <dbReference type="EMBL" id="VDN49876.1"/>
    </source>
</evidence>
<organism evidence="3">
    <name type="scientific">Gongylonema pulchrum</name>
    <dbReference type="NCBI Taxonomy" id="637853"/>
    <lineage>
        <taxon>Eukaryota</taxon>
        <taxon>Metazoa</taxon>
        <taxon>Ecdysozoa</taxon>
        <taxon>Nematoda</taxon>
        <taxon>Chromadorea</taxon>
        <taxon>Rhabditida</taxon>
        <taxon>Spirurina</taxon>
        <taxon>Spiruromorpha</taxon>
        <taxon>Spiruroidea</taxon>
        <taxon>Gongylonematidae</taxon>
        <taxon>Gongylonema</taxon>
    </lineage>
</organism>